<dbReference type="PANTHER" id="PTHR45657">
    <property type="entry name" value="CRAL-TRIO DOMAIN-CONTAINING PROTEIN YKL091C-RELATED"/>
    <property type="match status" value="1"/>
</dbReference>
<dbReference type="Pfam" id="PF00650">
    <property type="entry name" value="CRAL_TRIO"/>
    <property type="match status" value="1"/>
</dbReference>
<accession>A0A8J2SYE0</accession>
<dbReference type="SMART" id="SM00516">
    <property type="entry name" value="SEC14"/>
    <property type="match status" value="1"/>
</dbReference>
<dbReference type="InterPro" id="IPR001251">
    <property type="entry name" value="CRAL-TRIO_dom"/>
</dbReference>
<dbReference type="InterPro" id="IPR036865">
    <property type="entry name" value="CRAL-TRIO_dom_sf"/>
</dbReference>
<name>A0A8J2SYE0_9STRA</name>
<evidence type="ECO:0000313" key="3">
    <source>
        <dbReference type="EMBL" id="CAH0377454.1"/>
    </source>
</evidence>
<dbReference type="AlphaFoldDB" id="A0A8J2SYE0"/>
<feature type="compositionally biased region" description="Low complexity" evidence="1">
    <location>
        <begin position="1"/>
        <end position="18"/>
    </location>
</feature>
<dbReference type="PROSITE" id="PS50191">
    <property type="entry name" value="CRAL_TRIO"/>
    <property type="match status" value="1"/>
</dbReference>
<reference evidence="3" key="1">
    <citation type="submission" date="2021-11" db="EMBL/GenBank/DDBJ databases">
        <authorList>
            <consortium name="Genoscope - CEA"/>
            <person name="William W."/>
        </authorList>
    </citation>
    <scope>NUCLEOTIDE SEQUENCE</scope>
</reference>
<dbReference type="Gene3D" id="3.40.525.10">
    <property type="entry name" value="CRAL-TRIO lipid binding domain"/>
    <property type="match status" value="1"/>
</dbReference>
<proteinExistence type="predicted"/>
<dbReference type="Proteomes" id="UP000789595">
    <property type="component" value="Unassembled WGS sequence"/>
</dbReference>
<evidence type="ECO:0000256" key="1">
    <source>
        <dbReference type="SAM" id="MobiDB-lite"/>
    </source>
</evidence>
<keyword evidence="4" id="KW-1185">Reference proteome</keyword>
<gene>
    <name evidence="3" type="ORF">PECAL_5P19960</name>
</gene>
<dbReference type="SUPFAM" id="SSF46938">
    <property type="entry name" value="CRAL/TRIO N-terminal domain"/>
    <property type="match status" value="1"/>
</dbReference>
<feature type="compositionally biased region" description="Basic residues" evidence="1">
    <location>
        <begin position="71"/>
        <end position="80"/>
    </location>
</feature>
<organism evidence="3 4">
    <name type="scientific">Pelagomonas calceolata</name>
    <dbReference type="NCBI Taxonomy" id="35677"/>
    <lineage>
        <taxon>Eukaryota</taxon>
        <taxon>Sar</taxon>
        <taxon>Stramenopiles</taxon>
        <taxon>Ochrophyta</taxon>
        <taxon>Pelagophyceae</taxon>
        <taxon>Pelagomonadales</taxon>
        <taxon>Pelagomonadaceae</taxon>
        <taxon>Pelagomonas</taxon>
    </lineage>
</organism>
<dbReference type="InterPro" id="IPR036273">
    <property type="entry name" value="CRAL/TRIO_N_dom_sf"/>
</dbReference>
<sequence length="485" mass="53521">MRRASSARGSANSLGSAAKAESWPTAHGGYPSDRKRSFGQRMKKSASDGGARMRKALTSPFLLLKKTFSGRSHRSARKRAPTPTRDLSADFERESEGDEALKQCLSTSVEFEPPSPPPPPRSLWQRLIDWVLLLLCRFVPALCDTTPEVPVIEPEPTIPEEHTPSLAGIPAEHVAGVRELQKRLAPFIKEEGEAALSEPLMLLRFLLARECDPQKAAAMWRATHAWRRLHVPRALQELGSFSNPDHRPLDGAPCRGEWTWRRSAVADVTTVRGRIAQNAGTSSIHRDVLADDGGVTTVSRTGRLDMAGLAREHALDPVLMFQASMLEDVLQTVRAASQREKRLVRAHTIFDLDGLSVIATLRHVRKFGPPAAAVAQRYFPEVNSSTTVINSPRGVETLWGIVSLWLDQAMRDKVSFRGRHFAKALRDHARLDADAVSRLPKLLGGEASNDLLMPCPPFSKHDRADLAACGEPVFVHEVPLEATFM</sequence>
<evidence type="ECO:0000313" key="4">
    <source>
        <dbReference type="Proteomes" id="UP000789595"/>
    </source>
</evidence>
<evidence type="ECO:0000259" key="2">
    <source>
        <dbReference type="PROSITE" id="PS50191"/>
    </source>
</evidence>
<comment type="caution">
    <text evidence="3">The sequence shown here is derived from an EMBL/GenBank/DDBJ whole genome shotgun (WGS) entry which is preliminary data.</text>
</comment>
<feature type="region of interest" description="Disordered" evidence="1">
    <location>
        <begin position="1"/>
        <end position="99"/>
    </location>
</feature>
<feature type="domain" description="CRAL-TRIO" evidence="2">
    <location>
        <begin position="272"/>
        <end position="451"/>
    </location>
</feature>
<dbReference type="OrthoDB" id="1434354at2759"/>
<dbReference type="SUPFAM" id="SSF52087">
    <property type="entry name" value="CRAL/TRIO domain"/>
    <property type="match status" value="1"/>
</dbReference>
<dbReference type="EMBL" id="CAKKNE010000005">
    <property type="protein sequence ID" value="CAH0377454.1"/>
    <property type="molecule type" value="Genomic_DNA"/>
</dbReference>
<dbReference type="InterPro" id="IPR051026">
    <property type="entry name" value="PI/PC_transfer"/>
</dbReference>
<protein>
    <recommendedName>
        <fullName evidence="2">CRAL-TRIO domain-containing protein</fullName>
    </recommendedName>
</protein>
<dbReference type="PANTHER" id="PTHR45657:SF1">
    <property type="entry name" value="CRAL-TRIO DOMAIN-CONTAINING PROTEIN YKL091C-RELATED"/>
    <property type="match status" value="1"/>
</dbReference>
<dbReference type="CDD" id="cd00170">
    <property type="entry name" value="SEC14"/>
    <property type="match status" value="1"/>
</dbReference>